<dbReference type="GO" id="GO:0046930">
    <property type="term" value="C:pore complex"/>
    <property type="evidence" value="ECO:0007669"/>
    <property type="project" value="UniProtKB-KW"/>
</dbReference>
<evidence type="ECO:0000256" key="9">
    <source>
        <dbReference type="ARBA" id="ARBA00023136"/>
    </source>
</evidence>
<organism evidence="16 17">
    <name type="scientific">Luteimonas cucumeris</name>
    <dbReference type="NCBI Taxonomy" id="985012"/>
    <lineage>
        <taxon>Bacteria</taxon>
        <taxon>Pseudomonadati</taxon>
        <taxon>Pseudomonadota</taxon>
        <taxon>Gammaproteobacteria</taxon>
        <taxon>Lysobacterales</taxon>
        <taxon>Lysobacteraceae</taxon>
        <taxon>Luteimonas</taxon>
    </lineage>
</organism>
<dbReference type="GO" id="GO:0006811">
    <property type="term" value="P:monoatomic ion transport"/>
    <property type="evidence" value="ECO:0007669"/>
    <property type="project" value="UniProtKB-KW"/>
</dbReference>
<evidence type="ECO:0000259" key="15">
    <source>
        <dbReference type="Pfam" id="PF07715"/>
    </source>
</evidence>
<dbReference type="Proteomes" id="UP000315167">
    <property type="component" value="Unassembled WGS sequence"/>
</dbReference>
<evidence type="ECO:0000256" key="3">
    <source>
        <dbReference type="ARBA" id="ARBA00022452"/>
    </source>
</evidence>
<keyword evidence="8" id="KW-0626">Porin</keyword>
<dbReference type="EMBL" id="VLKN01000004">
    <property type="protein sequence ID" value="TWI02846.1"/>
    <property type="molecule type" value="Genomic_DNA"/>
</dbReference>
<evidence type="ECO:0000256" key="11">
    <source>
        <dbReference type="PROSITE-ProRule" id="PRU01360"/>
    </source>
</evidence>
<dbReference type="InterPro" id="IPR000531">
    <property type="entry name" value="Beta-barrel_TonB"/>
</dbReference>
<keyword evidence="10 11" id="KW-0998">Cell outer membrane</keyword>
<dbReference type="InterPro" id="IPR012910">
    <property type="entry name" value="Plug_dom"/>
</dbReference>
<dbReference type="PANTHER" id="PTHR30069:SF53">
    <property type="entry name" value="COLICIN I RECEPTOR-RELATED"/>
    <property type="match status" value="1"/>
</dbReference>
<evidence type="ECO:0000259" key="14">
    <source>
        <dbReference type="Pfam" id="PF00593"/>
    </source>
</evidence>
<dbReference type="InterPro" id="IPR036942">
    <property type="entry name" value="Beta-barrel_TonB_sf"/>
</dbReference>
<dbReference type="Gene3D" id="2.170.130.10">
    <property type="entry name" value="TonB-dependent receptor, plug domain"/>
    <property type="match status" value="1"/>
</dbReference>
<dbReference type="AlphaFoldDB" id="A0A562L5Q6"/>
<keyword evidence="2 11" id="KW-0813">Transport</keyword>
<evidence type="ECO:0000256" key="7">
    <source>
        <dbReference type="ARBA" id="ARBA00023077"/>
    </source>
</evidence>
<feature type="chain" id="PRO_5021950670" evidence="13">
    <location>
        <begin position="30"/>
        <end position="620"/>
    </location>
</feature>
<dbReference type="CDD" id="cd01347">
    <property type="entry name" value="ligand_gated_channel"/>
    <property type="match status" value="1"/>
</dbReference>
<feature type="domain" description="TonB-dependent receptor plug" evidence="15">
    <location>
        <begin position="51"/>
        <end position="157"/>
    </location>
</feature>
<feature type="signal peptide" evidence="13">
    <location>
        <begin position="1"/>
        <end position="29"/>
    </location>
</feature>
<evidence type="ECO:0000256" key="13">
    <source>
        <dbReference type="SAM" id="SignalP"/>
    </source>
</evidence>
<comment type="subcellular location">
    <subcellularLocation>
        <location evidence="1 11">Cell outer membrane</location>
        <topology evidence="1 11">Multi-pass membrane protein</topology>
    </subcellularLocation>
</comment>
<evidence type="ECO:0000256" key="5">
    <source>
        <dbReference type="ARBA" id="ARBA00022729"/>
    </source>
</evidence>
<evidence type="ECO:0000256" key="10">
    <source>
        <dbReference type="ARBA" id="ARBA00023237"/>
    </source>
</evidence>
<dbReference type="GO" id="GO:0009279">
    <property type="term" value="C:cell outer membrane"/>
    <property type="evidence" value="ECO:0007669"/>
    <property type="project" value="UniProtKB-SubCell"/>
</dbReference>
<name>A0A562L5Q6_9GAMM</name>
<dbReference type="InterPro" id="IPR037066">
    <property type="entry name" value="Plug_dom_sf"/>
</dbReference>
<comment type="caution">
    <text evidence="16">The sequence shown here is derived from an EMBL/GenBank/DDBJ whole genome shotgun (WGS) entry which is preliminary data.</text>
</comment>
<evidence type="ECO:0000256" key="4">
    <source>
        <dbReference type="ARBA" id="ARBA00022692"/>
    </source>
</evidence>
<evidence type="ECO:0000256" key="8">
    <source>
        <dbReference type="ARBA" id="ARBA00023114"/>
    </source>
</evidence>
<proteinExistence type="inferred from homology"/>
<evidence type="ECO:0000256" key="12">
    <source>
        <dbReference type="RuleBase" id="RU003357"/>
    </source>
</evidence>
<gene>
    <name evidence="16" type="ORF">IP90_01944</name>
</gene>
<evidence type="ECO:0000313" key="16">
    <source>
        <dbReference type="EMBL" id="TWI02846.1"/>
    </source>
</evidence>
<dbReference type="PROSITE" id="PS52016">
    <property type="entry name" value="TONB_DEPENDENT_REC_3"/>
    <property type="match status" value="1"/>
</dbReference>
<feature type="domain" description="TonB-dependent receptor-like beta-barrel" evidence="14">
    <location>
        <begin position="226"/>
        <end position="592"/>
    </location>
</feature>
<dbReference type="InterPro" id="IPR010101">
    <property type="entry name" value="B12_transptr_BtuB"/>
</dbReference>
<dbReference type="PANTHER" id="PTHR30069">
    <property type="entry name" value="TONB-DEPENDENT OUTER MEMBRANE RECEPTOR"/>
    <property type="match status" value="1"/>
</dbReference>
<keyword evidence="6" id="KW-0406">Ion transport</keyword>
<dbReference type="GO" id="GO:0015420">
    <property type="term" value="F:ABC-type vitamin B12 transporter activity"/>
    <property type="evidence" value="ECO:0007669"/>
    <property type="project" value="InterPro"/>
</dbReference>
<keyword evidence="5 13" id="KW-0732">Signal</keyword>
<dbReference type="GO" id="GO:0015288">
    <property type="term" value="F:porin activity"/>
    <property type="evidence" value="ECO:0007669"/>
    <property type="project" value="UniProtKB-KW"/>
</dbReference>
<dbReference type="RefSeq" id="WP_144899432.1">
    <property type="nucleotide sequence ID" value="NZ_VLKN01000004.1"/>
</dbReference>
<dbReference type="OrthoDB" id="9764669at2"/>
<keyword evidence="4 11" id="KW-0812">Transmembrane</keyword>
<keyword evidence="3 11" id="KW-1134">Transmembrane beta strand</keyword>
<dbReference type="InterPro" id="IPR039426">
    <property type="entry name" value="TonB-dep_rcpt-like"/>
</dbReference>
<accession>A0A562L5Q6</accession>
<evidence type="ECO:0000256" key="1">
    <source>
        <dbReference type="ARBA" id="ARBA00004571"/>
    </source>
</evidence>
<dbReference type="SUPFAM" id="SSF56935">
    <property type="entry name" value="Porins"/>
    <property type="match status" value="1"/>
</dbReference>
<dbReference type="Pfam" id="PF07715">
    <property type="entry name" value="Plug"/>
    <property type="match status" value="1"/>
</dbReference>
<evidence type="ECO:0000256" key="2">
    <source>
        <dbReference type="ARBA" id="ARBA00022448"/>
    </source>
</evidence>
<keyword evidence="17" id="KW-1185">Reference proteome</keyword>
<dbReference type="Pfam" id="PF00593">
    <property type="entry name" value="TonB_dep_Rec_b-barrel"/>
    <property type="match status" value="1"/>
</dbReference>
<protein>
    <submittedName>
        <fullName evidence="16">Vitamin B12 transporter</fullName>
    </submittedName>
</protein>
<dbReference type="NCBIfam" id="TIGR01779">
    <property type="entry name" value="TonB-B12"/>
    <property type="match status" value="1"/>
</dbReference>
<evidence type="ECO:0000313" key="17">
    <source>
        <dbReference type="Proteomes" id="UP000315167"/>
    </source>
</evidence>
<evidence type="ECO:0000256" key="6">
    <source>
        <dbReference type="ARBA" id="ARBA00023065"/>
    </source>
</evidence>
<dbReference type="PROSITE" id="PS51257">
    <property type="entry name" value="PROKAR_LIPOPROTEIN"/>
    <property type="match status" value="1"/>
</dbReference>
<dbReference type="Gene3D" id="2.40.170.20">
    <property type="entry name" value="TonB-dependent receptor, beta-barrel domain"/>
    <property type="match status" value="1"/>
</dbReference>
<reference evidence="16 17" key="1">
    <citation type="journal article" date="2015" name="Stand. Genomic Sci.">
        <title>Genomic Encyclopedia of Bacterial and Archaeal Type Strains, Phase III: the genomes of soil and plant-associated and newly described type strains.</title>
        <authorList>
            <person name="Whitman W.B."/>
            <person name="Woyke T."/>
            <person name="Klenk H.P."/>
            <person name="Zhou Y."/>
            <person name="Lilburn T.G."/>
            <person name="Beck B.J."/>
            <person name="De Vos P."/>
            <person name="Vandamme P."/>
            <person name="Eisen J.A."/>
            <person name="Garrity G."/>
            <person name="Hugenholtz P."/>
            <person name="Kyrpides N.C."/>
        </authorList>
    </citation>
    <scope>NUCLEOTIDE SEQUENCE [LARGE SCALE GENOMIC DNA]</scope>
    <source>
        <strain evidence="16 17">CGMCC 1.10821</strain>
    </source>
</reference>
<sequence length="620" mass="67422">MQFRRSYSRHASRAALALAVSFACAQAQAEAGTPVDLDQVVVTATRTPQSLADTLASITVIARERIERLQPASLPMLLRGTPGLTFANNGGPGKQTTISLRGASGSQVLVMVDGVRIGSASAGLAAIQDIPVDQIERIEIVRGPFSSLYGSEALGGVIQIFTRRPEGAFAPHVSVGLGSFDTRRASAGVAGKVGNGWYSVNAAHERTDGIDACRGSGTLFVGCFTDEPDKDGYENNSLSLQGGYRFNKAWDAEARILRAQGHNEYDGSFANESDVVQQVAGARLRYAPGETLSFTLNAGRSVDESDDYKDDTFSSRFETHRDLGSLQADIGAGTGLVSLGFDWQRDTVDSSTPFDQQQRINRGLFGQWQGDFGKQSFQASARRDDDSQFGGETTGSLRYGYAFNDALKVIASYGSAYRAPTFNDLYYPGFSNPDLQPETSRSAELGLRGTHARGGWSATVYQTRAEDLITFDATTSLPANVDRARIRGAEATVDFELAGWTVLGTATWMDPRNDSEGFNDDNLLPRRARRSGRIDLDRSVGDFSFGGSLYGEGRRYDDLANRTSLAGYSTVDLRAGYALDEDWSLQFNIANVFDRDYETAAYYNQPGRGYMLSVRFQPKR</sequence>
<keyword evidence="7 12" id="KW-0798">TonB box</keyword>
<keyword evidence="9 11" id="KW-0472">Membrane</keyword>
<comment type="similarity">
    <text evidence="11 12">Belongs to the TonB-dependent receptor family.</text>
</comment>